<keyword evidence="1" id="KW-0479">Metal-binding</keyword>
<dbReference type="Proteomes" id="UP000321947">
    <property type="component" value="Unassembled WGS sequence"/>
</dbReference>
<feature type="compositionally biased region" description="Low complexity" evidence="5">
    <location>
        <begin position="149"/>
        <end position="161"/>
    </location>
</feature>
<dbReference type="SMART" id="SM00105">
    <property type="entry name" value="ArfGap"/>
    <property type="match status" value="1"/>
</dbReference>
<proteinExistence type="predicted"/>
<dbReference type="CDD" id="cd08838">
    <property type="entry name" value="ArfGap_AGFG"/>
    <property type="match status" value="1"/>
</dbReference>
<accession>A0A5A7UFA0</accession>
<dbReference type="FunFam" id="1.10.220.150:FF:000005">
    <property type="entry name" value="Arf-GAP domain and FG repeat-containing protein 1"/>
    <property type="match status" value="1"/>
</dbReference>
<dbReference type="GO" id="GO:0008270">
    <property type="term" value="F:zinc ion binding"/>
    <property type="evidence" value="ECO:0007669"/>
    <property type="project" value="UniProtKB-KW"/>
</dbReference>
<dbReference type="STRING" id="1194695.A0A5A7UFA0"/>
<feature type="region of interest" description="Disordered" evidence="5">
    <location>
        <begin position="310"/>
        <end position="335"/>
    </location>
</feature>
<evidence type="ECO:0000313" key="8">
    <source>
        <dbReference type="EMBL" id="TYK25474.1"/>
    </source>
</evidence>
<keyword evidence="3" id="KW-0862">Zinc</keyword>
<feature type="compositionally biased region" description="Basic and acidic residues" evidence="5">
    <location>
        <begin position="179"/>
        <end position="188"/>
    </location>
</feature>
<evidence type="ECO:0000313" key="9">
    <source>
        <dbReference type="Proteomes" id="UP000321393"/>
    </source>
</evidence>
<dbReference type="InterPro" id="IPR037278">
    <property type="entry name" value="ARFGAP/RecO"/>
</dbReference>
<gene>
    <name evidence="8" type="ORF">E5676_scaffold352G006200</name>
    <name evidence="7" type="ORF">E6C27_scaffold135G003280</name>
</gene>
<dbReference type="Pfam" id="PF01412">
    <property type="entry name" value="ArfGap"/>
    <property type="match status" value="1"/>
</dbReference>
<protein>
    <submittedName>
        <fullName evidence="7 8">ADP-ribosylation factor GTPase-activating protein AGD14</fullName>
    </submittedName>
</protein>
<dbReference type="PANTHER" id="PTHR46085">
    <property type="entry name" value="ARFGAP/RECO-RELATED"/>
    <property type="match status" value="1"/>
</dbReference>
<feature type="compositionally biased region" description="Basic and acidic residues" evidence="5">
    <location>
        <begin position="123"/>
        <end position="132"/>
    </location>
</feature>
<evidence type="ECO:0000256" key="4">
    <source>
        <dbReference type="PROSITE-ProRule" id="PRU00288"/>
    </source>
</evidence>
<dbReference type="InterPro" id="IPR044820">
    <property type="entry name" value="AGD14-like"/>
</dbReference>
<feature type="domain" description="Arf-GAP" evidence="6">
    <location>
        <begin position="11"/>
        <end position="129"/>
    </location>
</feature>
<evidence type="ECO:0000256" key="3">
    <source>
        <dbReference type="ARBA" id="ARBA00022833"/>
    </source>
</evidence>
<feature type="region of interest" description="Disordered" evidence="5">
    <location>
        <begin position="655"/>
        <end position="674"/>
    </location>
</feature>
<evidence type="ECO:0000313" key="7">
    <source>
        <dbReference type="EMBL" id="KAA0053930.1"/>
    </source>
</evidence>
<feature type="region of interest" description="Disordered" evidence="5">
    <location>
        <begin position="123"/>
        <end position="191"/>
    </location>
</feature>
<feature type="region of interest" description="Disordered" evidence="5">
    <location>
        <begin position="387"/>
        <end position="414"/>
    </location>
</feature>
<dbReference type="EMBL" id="SSTD01003829">
    <property type="protein sequence ID" value="TYK25474.1"/>
    <property type="molecule type" value="Genomic_DNA"/>
</dbReference>
<dbReference type="SUPFAM" id="SSF57863">
    <property type="entry name" value="ArfGap/RecO-like zinc finger"/>
    <property type="match status" value="1"/>
</dbReference>
<dbReference type="Proteomes" id="UP000321393">
    <property type="component" value="Unassembled WGS sequence"/>
</dbReference>
<dbReference type="EMBL" id="SSTE01009109">
    <property type="protein sequence ID" value="KAA0053930.1"/>
    <property type="molecule type" value="Genomic_DNA"/>
</dbReference>
<dbReference type="InterPro" id="IPR038508">
    <property type="entry name" value="ArfGAP_dom_sf"/>
</dbReference>
<evidence type="ECO:0000259" key="6">
    <source>
        <dbReference type="PROSITE" id="PS50115"/>
    </source>
</evidence>
<feature type="region of interest" description="Disordered" evidence="5">
    <location>
        <begin position="221"/>
        <end position="257"/>
    </location>
</feature>
<dbReference type="AlphaFoldDB" id="A0A5A7UFA0"/>
<dbReference type="PRINTS" id="PR00405">
    <property type="entry name" value="REVINTRACTNG"/>
</dbReference>
<name>A0A5A7UFA0_CUCMM</name>
<keyword evidence="2 4" id="KW-0863">Zinc-finger</keyword>
<dbReference type="OrthoDB" id="6036at2759"/>
<dbReference type="GO" id="GO:0005096">
    <property type="term" value="F:GTPase activator activity"/>
    <property type="evidence" value="ECO:0007669"/>
    <property type="project" value="InterPro"/>
</dbReference>
<reference evidence="9 10" key="1">
    <citation type="submission" date="2019-08" db="EMBL/GenBank/DDBJ databases">
        <title>Draft genome sequences of two oriental melons (Cucumis melo L. var makuwa).</title>
        <authorList>
            <person name="Kwon S.-Y."/>
        </authorList>
    </citation>
    <scope>NUCLEOTIDE SEQUENCE [LARGE SCALE GENOMIC DNA]</scope>
    <source>
        <strain evidence="10">cv. Chang Bougi</strain>
        <strain evidence="9">cv. SW 3</strain>
        <tissue evidence="7">Leaf</tissue>
    </source>
</reference>
<evidence type="ECO:0000313" key="10">
    <source>
        <dbReference type="Proteomes" id="UP000321947"/>
    </source>
</evidence>
<comment type="caution">
    <text evidence="7">The sequence shown here is derived from an EMBL/GenBank/DDBJ whole genome shotgun (WGS) entry which is preliminary data.</text>
</comment>
<evidence type="ECO:0000256" key="5">
    <source>
        <dbReference type="SAM" id="MobiDB-lite"/>
    </source>
</evidence>
<feature type="compositionally biased region" description="Polar residues" evidence="5">
    <location>
        <begin position="235"/>
        <end position="246"/>
    </location>
</feature>
<dbReference type="PROSITE" id="PS50115">
    <property type="entry name" value="ARFGAP"/>
    <property type="match status" value="1"/>
</dbReference>
<dbReference type="InterPro" id="IPR001164">
    <property type="entry name" value="ArfGAP_dom"/>
</dbReference>
<organism evidence="7 9">
    <name type="scientific">Cucumis melo var. makuwa</name>
    <name type="common">Oriental melon</name>
    <dbReference type="NCBI Taxonomy" id="1194695"/>
    <lineage>
        <taxon>Eukaryota</taxon>
        <taxon>Viridiplantae</taxon>
        <taxon>Streptophyta</taxon>
        <taxon>Embryophyta</taxon>
        <taxon>Tracheophyta</taxon>
        <taxon>Spermatophyta</taxon>
        <taxon>Magnoliopsida</taxon>
        <taxon>eudicotyledons</taxon>
        <taxon>Gunneridae</taxon>
        <taxon>Pentapetalae</taxon>
        <taxon>rosids</taxon>
        <taxon>fabids</taxon>
        <taxon>Cucurbitales</taxon>
        <taxon>Cucurbitaceae</taxon>
        <taxon>Benincaseae</taxon>
        <taxon>Cucumis</taxon>
    </lineage>
</organism>
<dbReference type="Gene3D" id="1.10.220.150">
    <property type="entry name" value="Arf GTPase activating protein"/>
    <property type="match status" value="1"/>
</dbReference>
<dbReference type="PANTHER" id="PTHR46085:SF4">
    <property type="entry name" value="ADP-RIBOSYLATION FACTOR GTPASE-ACTIVATING PROTEIN AGD14-RELATED"/>
    <property type="match status" value="1"/>
</dbReference>
<feature type="region of interest" description="Disordered" evidence="5">
    <location>
        <begin position="269"/>
        <end position="296"/>
    </location>
</feature>
<evidence type="ECO:0000256" key="2">
    <source>
        <dbReference type="ARBA" id="ARBA00022771"/>
    </source>
</evidence>
<sequence length="674" mass="73745">MGSRKEEERNERIIRGLMKLPPNRRCINCNGLGPQYVCTNFWTFVCMTCSGIHREFTHRVKSVSMAKFTFQEVEALQNGGNQRAREIYLKDWDFQRQRLPVNSNVEKIREFIKNVYVDRKYAGGRTSEKPPRDMQSLRIHEDETRRASSYHSYSQSPPYDYQYEDRKYGKQAASLTRKPGSDRGRYEGKVSGSVFSPGRLSDQTYDDRFANEGYASRVSDFSVSSGGDPFRSGAHSPNFQKDSGFSSPPFPCARDMLNDDTRHQISSMSAEANGHRDAYGISRPQRTMSSGSFGSIDSNSTSLKSYNSAGVTDGVLEPEPIAHNNLDKMPASQQSSVPGVSISLSFFEEPFAPKPVSAVTSSVDLFQSQASLPAPPVDLFQLSSASPSFCENQPQQRSPPPQSLQFFPETNPQHPATLDKMPLESAVPKNEGWATFDSPQTTSSVHSSVNVNAVKNPSNESAFGKLVPPSNEGALGKFDPFVSSSAVVQWPSTPNYSAYDPSLLASSQWHTNLPNAQVPAEVMSTDASWNAFEDAITDLSLQGGKQNTELQVPVQEFLPSSDGHLFFGVTEGERGTQMTSGKSTNPFDLPYDPDMEQTNMFLDMSSLQSALPNAQLPSSLVGGSQPWFSQNPAPFIPTAAQGGLSLMAGQAPGSQISNITPPESVASIGGNPFA</sequence>
<evidence type="ECO:0000256" key="1">
    <source>
        <dbReference type="ARBA" id="ARBA00022723"/>
    </source>
</evidence>